<dbReference type="Gene3D" id="3.30.450.20">
    <property type="entry name" value="PAS domain"/>
    <property type="match status" value="3"/>
</dbReference>
<feature type="domain" description="GGDEF" evidence="5">
    <location>
        <begin position="425"/>
        <end position="558"/>
    </location>
</feature>
<dbReference type="EMBL" id="LRRD01000033">
    <property type="protein sequence ID" value="KXW57887.1"/>
    <property type="molecule type" value="Genomic_DNA"/>
</dbReference>
<evidence type="ECO:0000259" key="2">
    <source>
        <dbReference type="PROSITE" id="PS50112"/>
    </source>
</evidence>
<feature type="domain" description="EAL" evidence="4">
    <location>
        <begin position="567"/>
        <end position="821"/>
    </location>
</feature>
<dbReference type="SUPFAM" id="SSF141868">
    <property type="entry name" value="EAL domain-like"/>
    <property type="match status" value="1"/>
</dbReference>
<dbReference type="SMART" id="SM00267">
    <property type="entry name" value="GGDEF"/>
    <property type="match status" value="1"/>
</dbReference>
<dbReference type="InterPro" id="IPR001633">
    <property type="entry name" value="EAL_dom"/>
</dbReference>
<dbReference type="Pfam" id="PF00990">
    <property type="entry name" value="GGDEF"/>
    <property type="match status" value="1"/>
</dbReference>
<name>A0A149VXE5_9PROT</name>
<dbReference type="SMART" id="SM00052">
    <property type="entry name" value="EAL"/>
    <property type="match status" value="1"/>
</dbReference>
<dbReference type="InterPro" id="IPR000014">
    <property type="entry name" value="PAS"/>
</dbReference>
<evidence type="ECO:0000313" key="7">
    <source>
        <dbReference type="Proteomes" id="UP000075653"/>
    </source>
</evidence>
<dbReference type="PANTHER" id="PTHR44757:SF2">
    <property type="entry name" value="BIOFILM ARCHITECTURE MAINTENANCE PROTEIN MBAA"/>
    <property type="match status" value="1"/>
</dbReference>
<feature type="domain" description="PAS" evidence="2">
    <location>
        <begin position="23"/>
        <end position="77"/>
    </location>
</feature>
<dbReference type="Pfam" id="PF13426">
    <property type="entry name" value="PAS_9"/>
    <property type="match status" value="3"/>
</dbReference>
<dbReference type="CDD" id="cd01949">
    <property type="entry name" value="GGDEF"/>
    <property type="match status" value="1"/>
</dbReference>
<evidence type="ECO:0000259" key="4">
    <source>
        <dbReference type="PROSITE" id="PS50883"/>
    </source>
</evidence>
<gene>
    <name evidence="6" type="primary">cph2_8</name>
    <name evidence="6" type="ORF">FEMY_15940</name>
</gene>
<dbReference type="STRING" id="1789004.FEMY_15940"/>
<dbReference type="Gene3D" id="3.30.70.270">
    <property type="match status" value="1"/>
</dbReference>
<keyword evidence="7" id="KW-1185">Reference proteome</keyword>
<dbReference type="Pfam" id="PF00563">
    <property type="entry name" value="EAL"/>
    <property type="match status" value="1"/>
</dbReference>
<dbReference type="InterPro" id="IPR029787">
    <property type="entry name" value="Nucleotide_cyclase"/>
</dbReference>
<dbReference type="SMART" id="SM00086">
    <property type="entry name" value="PAC"/>
    <property type="match status" value="3"/>
</dbReference>
<dbReference type="InterPro" id="IPR000160">
    <property type="entry name" value="GGDEF_dom"/>
</dbReference>
<dbReference type="SMART" id="SM00091">
    <property type="entry name" value="PAS"/>
    <property type="match status" value="3"/>
</dbReference>
<dbReference type="PROSITE" id="PS50112">
    <property type="entry name" value="PAS"/>
    <property type="match status" value="3"/>
</dbReference>
<evidence type="ECO:0000256" key="1">
    <source>
        <dbReference type="SAM" id="MobiDB-lite"/>
    </source>
</evidence>
<dbReference type="CDD" id="cd01948">
    <property type="entry name" value="EAL"/>
    <property type="match status" value="1"/>
</dbReference>
<dbReference type="InterPro" id="IPR052155">
    <property type="entry name" value="Biofilm_reg_signaling"/>
</dbReference>
<dbReference type="RefSeq" id="WP_062188188.1">
    <property type="nucleotide sequence ID" value="NZ_CP149475.1"/>
</dbReference>
<dbReference type="SUPFAM" id="SSF55785">
    <property type="entry name" value="PYP-like sensor domain (PAS domain)"/>
    <property type="match status" value="3"/>
</dbReference>
<dbReference type="Gene3D" id="3.20.20.450">
    <property type="entry name" value="EAL domain"/>
    <property type="match status" value="1"/>
</dbReference>
<dbReference type="NCBIfam" id="TIGR00229">
    <property type="entry name" value="sensory_box"/>
    <property type="match status" value="3"/>
</dbReference>
<dbReference type="PANTHER" id="PTHR44757">
    <property type="entry name" value="DIGUANYLATE CYCLASE DGCP"/>
    <property type="match status" value="1"/>
</dbReference>
<dbReference type="InterPro" id="IPR035919">
    <property type="entry name" value="EAL_sf"/>
</dbReference>
<dbReference type="InterPro" id="IPR043128">
    <property type="entry name" value="Rev_trsase/Diguanyl_cyclase"/>
</dbReference>
<dbReference type="Proteomes" id="UP000075653">
    <property type="component" value="Unassembled WGS sequence"/>
</dbReference>
<feature type="domain" description="PAS" evidence="2">
    <location>
        <begin position="265"/>
        <end position="314"/>
    </location>
</feature>
<dbReference type="InterPro" id="IPR000700">
    <property type="entry name" value="PAS-assoc_C"/>
</dbReference>
<dbReference type="InterPro" id="IPR035965">
    <property type="entry name" value="PAS-like_dom_sf"/>
</dbReference>
<comment type="caution">
    <text evidence="6">The sequence shown here is derived from an EMBL/GenBank/DDBJ whole genome shotgun (WGS) entry which is preliminary data.</text>
</comment>
<dbReference type="PROSITE" id="PS50113">
    <property type="entry name" value="PAC"/>
    <property type="match status" value="2"/>
</dbReference>
<dbReference type="CDD" id="cd00130">
    <property type="entry name" value="PAS"/>
    <property type="match status" value="3"/>
</dbReference>
<proteinExistence type="predicted"/>
<feature type="domain" description="PAC" evidence="3">
    <location>
        <begin position="341"/>
        <end position="393"/>
    </location>
</feature>
<dbReference type="PROSITE" id="PS50883">
    <property type="entry name" value="EAL"/>
    <property type="match status" value="1"/>
</dbReference>
<sequence length="855" mass="96560">MSKSVVDASPEAVTAQEDWALAREKRMHEIILKIASDGLHVLDARGNLVTMSDSFCVSLGYERSELLGKHISFWDPSFPPGVFEERMGSLRETNDQTFESQYRRKNGQFIDVEVHARGFQVEGEGLLFCSSRDISVRKQSESLIRLQAGALNNSVNAIAIADATLPDFPLVYVNPAFERITGYSSVEAIGHNCRFLQREDRAQPELMAVRMALMSGVPVKATVRNYHKDGRMFWNRFQIAPVHDKEGVLTHFVAIINDVTERKLSDDYIRLVSQVFLHADESIFITDPEGHIIETNPAFTRTTGYSREEVLGRNPGFLQSGRHDPDFFSNLWTTVLEQGHWSGEIWNRRKNGEIYPDKLTLSVVRNEDDTILSIVCVSSDITVLKEQQNELEMIALHDVLTGLPNRALLNDRLTMALADARRFDKKMALCFIDLDGFKPINDRFGHDKGDQVLMAVAQRMTATLRATDTVARLGGDEFVVVLSEVSSEQELIATLQRIMTAIALPHTFGDQEVVVSSSLGVTVYPDDEVDAETLLRHADQAMYRAKGKGRNCFHFFDVVDERNAHLRTEGRTRIEQALESNELELYYQPKVHLGTGQVLGVEALIRWNHPQQGVLLPREFLPIIENTDVETRISEWVIETAFKQREDWKALGLDFGVSVNLPARHLHTPGFSEFIGRMMQRYPTDLVPDFELEVLESVALWDIPQVTQAMEACRQHGVSFAIDDFGTGYASLDYLRRLPVSVIKIDQSFVQDMLTDREDFAIVEVVINLAEVFRKEAIAEGVETEEQGLALIFLGCTQAQGFGIARPMPAPQVADWCRQYQPPLSWQKASKNPPARLSSRPDKIDWSQYTLGSEN</sequence>
<dbReference type="PROSITE" id="PS50887">
    <property type="entry name" value="GGDEF"/>
    <property type="match status" value="1"/>
</dbReference>
<reference evidence="6 7" key="1">
    <citation type="submission" date="2016-01" db="EMBL/GenBank/DDBJ databases">
        <title>Genome sequence of the acidophilic iron oxidising Ferrovum strain Z-31.</title>
        <authorList>
            <person name="Poehlein A."/>
            <person name="Ullrich S.R."/>
            <person name="Schloemann M."/>
            <person name="Muehling M."/>
            <person name="Daniel R."/>
        </authorList>
    </citation>
    <scope>NUCLEOTIDE SEQUENCE [LARGE SCALE GENOMIC DNA]</scope>
    <source>
        <strain evidence="6 7">Z-31</strain>
    </source>
</reference>
<dbReference type="PATRIC" id="fig|1789004.3.peg.1626"/>
<dbReference type="AlphaFoldDB" id="A0A149VXE5"/>
<evidence type="ECO:0000259" key="3">
    <source>
        <dbReference type="PROSITE" id="PS50113"/>
    </source>
</evidence>
<feature type="domain" description="PAS" evidence="2">
    <location>
        <begin position="150"/>
        <end position="216"/>
    </location>
</feature>
<feature type="region of interest" description="Disordered" evidence="1">
    <location>
        <begin position="826"/>
        <end position="855"/>
    </location>
</feature>
<accession>A0A149VXE5</accession>
<dbReference type="InterPro" id="IPR001610">
    <property type="entry name" value="PAC"/>
</dbReference>
<dbReference type="NCBIfam" id="TIGR00254">
    <property type="entry name" value="GGDEF"/>
    <property type="match status" value="1"/>
</dbReference>
<dbReference type="SUPFAM" id="SSF55073">
    <property type="entry name" value="Nucleotide cyclase"/>
    <property type="match status" value="1"/>
</dbReference>
<feature type="domain" description="PAC" evidence="3">
    <location>
        <begin position="219"/>
        <end position="271"/>
    </location>
</feature>
<dbReference type="FunFam" id="3.30.70.270:FF:000001">
    <property type="entry name" value="Diguanylate cyclase domain protein"/>
    <property type="match status" value="1"/>
</dbReference>
<evidence type="ECO:0000259" key="5">
    <source>
        <dbReference type="PROSITE" id="PS50887"/>
    </source>
</evidence>
<protein>
    <submittedName>
        <fullName evidence="6">Phytochrome-like protein cph2</fullName>
    </submittedName>
</protein>
<evidence type="ECO:0000313" key="6">
    <source>
        <dbReference type="EMBL" id="KXW57887.1"/>
    </source>
</evidence>
<dbReference type="GO" id="GO:0003824">
    <property type="term" value="F:catalytic activity"/>
    <property type="evidence" value="ECO:0007669"/>
    <property type="project" value="UniProtKB-ARBA"/>
</dbReference>
<organism evidence="6 7">
    <name type="scientific">Ferrovum myxofaciens</name>
    <dbReference type="NCBI Taxonomy" id="416213"/>
    <lineage>
        <taxon>Bacteria</taxon>
        <taxon>Pseudomonadati</taxon>
        <taxon>Pseudomonadota</taxon>
        <taxon>Betaproteobacteria</taxon>
        <taxon>Ferrovales</taxon>
        <taxon>Ferrovaceae</taxon>
        <taxon>Ferrovum</taxon>
    </lineage>
</organism>